<comment type="cofactor">
    <cofactor evidence="1">
        <name>pyridoxal 5'-phosphate</name>
        <dbReference type="ChEBI" id="CHEBI:597326"/>
    </cofactor>
</comment>
<dbReference type="FunFam" id="3.40.50.1100:FF:000001">
    <property type="entry name" value="Tryptophan synthase beta chain"/>
    <property type="match status" value="1"/>
</dbReference>
<evidence type="ECO:0000256" key="6">
    <source>
        <dbReference type="ARBA" id="ARBA00022898"/>
    </source>
</evidence>
<keyword evidence="4" id="KW-0028">Amino-acid biosynthesis</keyword>
<evidence type="ECO:0000256" key="1">
    <source>
        <dbReference type="ARBA" id="ARBA00001933"/>
    </source>
</evidence>
<dbReference type="Pfam" id="PF00291">
    <property type="entry name" value="PALP"/>
    <property type="match status" value="1"/>
</dbReference>
<dbReference type="InterPro" id="IPR006654">
    <property type="entry name" value="Trp_synth_beta"/>
</dbReference>
<dbReference type="PANTHER" id="PTHR48077">
    <property type="entry name" value="TRYPTOPHAN SYNTHASE-RELATED"/>
    <property type="match status" value="1"/>
</dbReference>
<proteinExistence type="inferred from homology"/>
<organism evidence="11 12">
    <name type="scientific">Tribonema minus</name>
    <dbReference type="NCBI Taxonomy" id="303371"/>
    <lineage>
        <taxon>Eukaryota</taxon>
        <taxon>Sar</taxon>
        <taxon>Stramenopiles</taxon>
        <taxon>Ochrophyta</taxon>
        <taxon>PX clade</taxon>
        <taxon>Xanthophyceae</taxon>
        <taxon>Tribonematales</taxon>
        <taxon>Tribonemataceae</taxon>
        <taxon>Tribonema</taxon>
    </lineage>
</organism>
<reference evidence="11" key="1">
    <citation type="submission" date="2021-02" db="EMBL/GenBank/DDBJ databases">
        <title>First Annotated Genome of the Yellow-green Alga Tribonema minus.</title>
        <authorList>
            <person name="Mahan K.M."/>
        </authorList>
    </citation>
    <scope>NUCLEOTIDE SEQUENCE</scope>
    <source>
        <strain evidence="11">UTEX B ZZ1240</strain>
    </source>
</reference>
<evidence type="ECO:0000256" key="2">
    <source>
        <dbReference type="ARBA" id="ARBA00004733"/>
    </source>
</evidence>
<evidence type="ECO:0000256" key="8">
    <source>
        <dbReference type="ARBA" id="ARBA00023239"/>
    </source>
</evidence>
<dbReference type="FunFam" id="3.40.50.1100:FF:000004">
    <property type="entry name" value="Tryptophan synthase beta chain"/>
    <property type="match status" value="1"/>
</dbReference>
<dbReference type="Proteomes" id="UP000664859">
    <property type="component" value="Unassembled WGS sequence"/>
</dbReference>
<evidence type="ECO:0000313" key="11">
    <source>
        <dbReference type="EMBL" id="KAG5180853.1"/>
    </source>
</evidence>
<comment type="caution">
    <text evidence="11">The sequence shown here is derived from an EMBL/GenBank/DDBJ whole genome shotgun (WGS) entry which is preliminary data.</text>
</comment>
<dbReference type="OrthoDB" id="1716816at2759"/>
<dbReference type="InterPro" id="IPR001926">
    <property type="entry name" value="TrpB-like_PALP"/>
</dbReference>
<dbReference type="InterPro" id="IPR006653">
    <property type="entry name" value="Trp_synth_b_CS"/>
</dbReference>
<keyword evidence="5" id="KW-0822">Tryptophan biosynthesis</keyword>
<keyword evidence="7" id="KW-0057">Aromatic amino acid biosynthesis</keyword>
<accession>A0A835YUB9</accession>
<dbReference type="PROSITE" id="PS00168">
    <property type="entry name" value="TRP_SYNTHASE_BETA"/>
    <property type="match status" value="1"/>
</dbReference>
<keyword evidence="12" id="KW-1185">Reference proteome</keyword>
<dbReference type="NCBIfam" id="TIGR00263">
    <property type="entry name" value="trpB"/>
    <property type="match status" value="1"/>
</dbReference>
<dbReference type="InterPro" id="IPR036052">
    <property type="entry name" value="TrpB-like_PALP_sf"/>
</dbReference>
<evidence type="ECO:0000256" key="9">
    <source>
        <dbReference type="ARBA" id="ARBA00049047"/>
    </source>
</evidence>
<dbReference type="UniPathway" id="UPA00035">
    <property type="reaction ID" value="UER00044"/>
</dbReference>
<sequence>MQSAYFGEFGGRFIPETLVEAHRELEDAYAAAQADPEFQKELDWYRKEYIGGPTVLYHAKRLTEQVGGAQIWLKREELAHTGAHKINNAVGQALLAKRIGKKRIIAETGAGQHGVATATVCALMGMECIIYMGAVDVERQKLNVFRMNMLGAKVIPVTSGSKTLKDAINEAMRDWVTNVRTTHYLIGTATGPHPFPTMVRDFQSVIGREARAQMLEKTGRLPDYVVACVGGGSNAIGVFHPFLKDVEEGTVKLVGVEAGGEHEGALNSATLTQGTPGVLHGTRTYLLQDEHGQISDSLSISAGLDYPGVGPEHAWLKDTGRAEYVAVMDDQALEALQALAKAEGIIAALESSHATYHGMQLAKKLPKDKIVLINISGRGDKDMHTIAKYLGVKVD</sequence>
<protein>
    <recommendedName>
        <fullName evidence="3">tryptophan synthase</fullName>
        <ecNumber evidence="3">4.2.1.20</ecNumber>
    </recommendedName>
</protein>
<evidence type="ECO:0000256" key="4">
    <source>
        <dbReference type="ARBA" id="ARBA00022605"/>
    </source>
</evidence>
<evidence type="ECO:0000256" key="7">
    <source>
        <dbReference type="ARBA" id="ARBA00023141"/>
    </source>
</evidence>
<evidence type="ECO:0000259" key="10">
    <source>
        <dbReference type="Pfam" id="PF00291"/>
    </source>
</evidence>
<dbReference type="CDD" id="cd06446">
    <property type="entry name" value="Trp-synth_B"/>
    <property type="match status" value="1"/>
</dbReference>
<dbReference type="SUPFAM" id="SSF53686">
    <property type="entry name" value="Tryptophan synthase beta subunit-like PLP-dependent enzymes"/>
    <property type="match status" value="1"/>
</dbReference>
<dbReference type="PANTHER" id="PTHR48077:SF3">
    <property type="entry name" value="TRYPTOPHAN SYNTHASE"/>
    <property type="match status" value="1"/>
</dbReference>
<evidence type="ECO:0000256" key="5">
    <source>
        <dbReference type="ARBA" id="ARBA00022822"/>
    </source>
</evidence>
<gene>
    <name evidence="11" type="ORF">JKP88DRAFT_270162</name>
</gene>
<dbReference type="InterPro" id="IPR023026">
    <property type="entry name" value="Trp_synth_beta/beta-like"/>
</dbReference>
<dbReference type="AlphaFoldDB" id="A0A835YUB9"/>
<dbReference type="HAMAP" id="MF_00133">
    <property type="entry name" value="Trp_synth_beta"/>
    <property type="match status" value="1"/>
</dbReference>
<dbReference type="GO" id="GO:0005737">
    <property type="term" value="C:cytoplasm"/>
    <property type="evidence" value="ECO:0007669"/>
    <property type="project" value="TreeGrafter"/>
</dbReference>
<dbReference type="EC" id="4.2.1.20" evidence="3"/>
<keyword evidence="8" id="KW-0456">Lyase</keyword>
<dbReference type="PIRSF" id="PIRSF001413">
    <property type="entry name" value="Trp_syn_beta"/>
    <property type="match status" value="1"/>
</dbReference>
<evidence type="ECO:0000313" key="12">
    <source>
        <dbReference type="Proteomes" id="UP000664859"/>
    </source>
</evidence>
<dbReference type="EMBL" id="JAFCMP010000357">
    <property type="protein sequence ID" value="KAG5180853.1"/>
    <property type="molecule type" value="Genomic_DNA"/>
</dbReference>
<comment type="catalytic activity">
    <reaction evidence="9">
        <text>(1S,2R)-1-C-(indol-3-yl)glycerol 3-phosphate + L-serine = D-glyceraldehyde 3-phosphate + L-tryptophan + H2O</text>
        <dbReference type="Rhea" id="RHEA:10532"/>
        <dbReference type="ChEBI" id="CHEBI:15377"/>
        <dbReference type="ChEBI" id="CHEBI:33384"/>
        <dbReference type="ChEBI" id="CHEBI:57912"/>
        <dbReference type="ChEBI" id="CHEBI:58866"/>
        <dbReference type="ChEBI" id="CHEBI:59776"/>
        <dbReference type="EC" id="4.2.1.20"/>
    </reaction>
</comment>
<name>A0A835YUB9_9STRA</name>
<comment type="pathway">
    <text evidence="2">Amino-acid biosynthesis; L-tryptophan biosynthesis; L-tryptophan from chorismate: step 5/5.</text>
</comment>
<feature type="domain" description="Tryptophan synthase beta chain-like PALP" evidence="10">
    <location>
        <begin position="50"/>
        <end position="377"/>
    </location>
</feature>
<keyword evidence="6" id="KW-0663">Pyridoxal phosphate</keyword>
<evidence type="ECO:0000256" key="3">
    <source>
        <dbReference type="ARBA" id="ARBA00012043"/>
    </source>
</evidence>
<dbReference type="Gene3D" id="3.40.50.1100">
    <property type="match status" value="2"/>
</dbReference>
<dbReference type="GO" id="GO:0004834">
    <property type="term" value="F:tryptophan synthase activity"/>
    <property type="evidence" value="ECO:0007669"/>
    <property type="project" value="UniProtKB-EC"/>
</dbReference>